<dbReference type="InterPro" id="IPR000415">
    <property type="entry name" value="Nitroreductase-like"/>
</dbReference>
<feature type="domain" description="DUF4283" evidence="1">
    <location>
        <begin position="152"/>
        <end position="227"/>
    </location>
</feature>
<keyword evidence="3" id="KW-1185">Reference proteome</keyword>
<dbReference type="OrthoDB" id="1857329at2759"/>
<proteinExistence type="predicted"/>
<dbReference type="PANTHER" id="PTHR42741:SF3">
    <property type="entry name" value="NITROREDUCTASE FAMILY PROTEIN"/>
    <property type="match status" value="1"/>
</dbReference>
<dbReference type="AlphaFoldDB" id="A0A835LPH2"/>
<name>A0A835LPH2_9MAGN</name>
<dbReference type="EMBL" id="JADFTS010000006">
    <property type="protein sequence ID" value="KAF9602620.1"/>
    <property type="molecule type" value="Genomic_DNA"/>
</dbReference>
<dbReference type="Gene3D" id="3.40.109.10">
    <property type="entry name" value="NADH Oxidase"/>
    <property type="match status" value="1"/>
</dbReference>
<accession>A0A835LPH2</accession>
<dbReference type="PANTHER" id="PTHR42741">
    <property type="entry name" value="NITROREDUCTASE FAMILY PROTEIN"/>
    <property type="match status" value="1"/>
</dbReference>
<dbReference type="GO" id="GO:0016491">
    <property type="term" value="F:oxidoreductase activity"/>
    <property type="evidence" value="ECO:0007669"/>
    <property type="project" value="InterPro"/>
</dbReference>
<organism evidence="2 3">
    <name type="scientific">Coptis chinensis</name>
    <dbReference type="NCBI Taxonomy" id="261450"/>
    <lineage>
        <taxon>Eukaryota</taxon>
        <taxon>Viridiplantae</taxon>
        <taxon>Streptophyta</taxon>
        <taxon>Embryophyta</taxon>
        <taxon>Tracheophyta</taxon>
        <taxon>Spermatophyta</taxon>
        <taxon>Magnoliopsida</taxon>
        <taxon>Ranunculales</taxon>
        <taxon>Ranunculaceae</taxon>
        <taxon>Coptidoideae</taxon>
        <taxon>Coptis</taxon>
    </lineage>
</organism>
<evidence type="ECO:0000313" key="3">
    <source>
        <dbReference type="Proteomes" id="UP000631114"/>
    </source>
</evidence>
<protein>
    <recommendedName>
        <fullName evidence="1">DUF4283 domain-containing protein</fullName>
    </recommendedName>
</protein>
<comment type="caution">
    <text evidence="2">The sequence shown here is derived from an EMBL/GenBank/DDBJ whole genome shotgun (WGS) entry which is preliminary data.</text>
</comment>
<dbReference type="InterPro" id="IPR025558">
    <property type="entry name" value="DUF4283"/>
</dbReference>
<gene>
    <name evidence="2" type="ORF">IFM89_030508</name>
</gene>
<evidence type="ECO:0000313" key="2">
    <source>
        <dbReference type="EMBL" id="KAF9602620.1"/>
    </source>
</evidence>
<sequence>MDGVHVMKRETFYQILLHCLPSSSRGGGEKQGKQLALPFWALPWDSEIHAVVFVHRATRFEFEWVKPEGCPAELPFYMLISGDCQQIAKRLSCHQLFWETGILGQVLYLEAHAVGISATGIGCYFDDAEPCTPSFDEGAAVVPQDIIDEGIAEWEEVLIRYFLDKRMSFPIVKNALEKAWKLKGSMDITTYRDLFYISFSASEDKQAVLEGGPIFIAGKIFVVMPWLLEAESQRNNVSTVPIWAKL</sequence>
<dbReference type="Pfam" id="PF14111">
    <property type="entry name" value="DUF4283"/>
    <property type="match status" value="1"/>
</dbReference>
<reference evidence="2 3" key="1">
    <citation type="submission" date="2020-10" db="EMBL/GenBank/DDBJ databases">
        <title>The Coptis chinensis genome and diversification of protoberbering-type alkaloids.</title>
        <authorList>
            <person name="Wang B."/>
            <person name="Shu S."/>
            <person name="Song C."/>
            <person name="Liu Y."/>
        </authorList>
    </citation>
    <scope>NUCLEOTIDE SEQUENCE [LARGE SCALE GENOMIC DNA]</scope>
    <source>
        <strain evidence="2">HL-2020</strain>
        <tissue evidence="2">Leaf</tissue>
    </source>
</reference>
<evidence type="ECO:0000259" key="1">
    <source>
        <dbReference type="Pfam" id="PF14111"/>
    </source>
</evidence>
<dbReference type="Proteomes" id="UP000631114">
    <property type="component" value="Unassembled WGS sequence"/>
</dbReference>